<dbReference type="Proteomes" id="UP000023152">
    <property type="component" value="Unassembled WGS sequence"/>
</dbReference>
<name>X6NDN1_RETFI</name>
<evidence type="ECO:0008006" key="3">
    <source>
        <dbReference type="Google" id="ProtNLM"/>
    </source>
</evidence>
<evidence type="ECO:0000313" key="2">
    <source>
        <dbReference type="Proteomes" id="UP000023152"/>
    </source>
</evidence>
<proteinExistence type="predicted"/>
<dbReference type="AlphaFoldDB" id="X6NDN1"/>
<reference evidence="1 2" key="1">
    <citation type="journal article" date="2013" name="Curr. Biol.">
        <title>The Genome of the Foraminiferan Reticulomyxa filosa.</title>
        <authorList>
            <person name="Glockner G."/>
            <person name="Hulsmann N."/>
            <person name="Schleicher M."/>
            <person name="Noegel A.A."/>
            <person name="Eichinger L."/>
            <person name="Gallinger C."/>
            <person name="Pawlowski J."/>
            <person name="Sierra R."/>
            <person name="Euteneuer U."/>
            <person name="Pillet L."/>
            <person name="Moustafa A."/>
            <person name="Platzer M."/>
            <person name="Groth M."/>
            <person name="Szafranski K."/>
            <person name="Schliwa M."/>
        </authorList>
    </citation>
    <scope>NUCLEOTIDE SEQUENCE [LARGE SCALE GENOMIC DNA]</scope>
</reference>
<gene>
    <name evidence="1" type="ORF">RFI_12746</name>
</gene>
<evidence type="ECO:0000313" key="1">
    <source>
        <dbReference type="EMBL" id="ETO24410.1"/>
    </source>
</evidence>
<dbReference type="OrthoDB" id="191686at2759"/>
<keyword evidence="2" id="KW-1185">Reference proteome</keyword>
<sequence length="89" mass="10304">MKDKIDMLFEMYALNGQEYITKEQLRVVLFSLVTPTSSIFYSDDPTRTIGGSKVELQMPTHTKHIKSTTNNIYFSTQQKNFAFKKIQSC</sequence>
<accession>X6NDN1</accession>
<organism evidence="1 2">
    <name type="scientific">Reticulomyxa filosa</name>
    <dbReference type="NCBI Taxonomy" id="46433"/>
    <lineage>
        <taxon>Eukaryota</taxon>
        <taxon>Sar</taxon>
        <taxon>Rhizaria</taxon>
        <taxon>Retaria</taxon>
        <taxon>Foraminifera</taxon>
        <taxon>Monothalamids</taxon>
        <taxon>Reticulomyxidae</taxon>
        <taxon>Reticulomyxa</taxon>
    </lineage>
</organism>
<comment type="caution">
    <text evidence="1">The sequence shown here is derived from an EMBL/GenBank/DDBJ whole genome shotgun (WGS) entry which is preliminary data.</text>
</comment>
<protein>
    <recommendedName>
        <fullName evidence="3">EF-hand domain-containing protein</fullName>
    </recommendedName>
</protein>
<dbReference type="EMBL" id="ASPP01009234">
    <property type="protein sequence ID" value="ETO24410.1"/>
    <property type="molecule type" value="Genomic_DNA"/>
</dbReference>